<dbReference type="EMBL" id="CP065047">
    <property type="protein sequence ID" value="QPI35890.1"/>
    <property type="molecule type" value="Genomic_DNA"/>
</dbReference>
<dbReference type="PROSITE" id="PS50943">
    <property type="entry name" value="HTH_CROC1"/>
    <property type="match status" value="1"/>
</dbReference>
<dbReference type="PANTHER" id="PTHR35010">
    <property type="entry name" value="BLL4672 PROTEIN-RELATED"/>
    <property type="match status" value="1"/>
</dbReference>
<accession>A0AAX1J5X2</accession>
<dbReference type="InterPro" id="IPR010982">
    <property type="entry name" value="Lambda_DNA-bd_dom_sf"/>
</dbReference>
<dbReference type="Pfam" id="PF17765">
    <property type="entry name" value="MLTR_LBD"/>
    <property type="match status" value="1"/>
</dbReference>
<dbReference type="AlphaFoldDB" id="A0AAX1J5X2"/>
<evidence type="ECO:0000313" key="3">
    <source>
        <dbReference type="EMBL" id="QPI35890.1"/>
    </source>
</evidence>
<feature type="domain" description="HTH cro/C1-type" evidence="1">
    <location>
        <begin position="23"/>
        <end position="78"/>
    </location>
</feature>
<dbReference type="Gene3D" id="1.10.260.40">
    <property type="entry name" value="lambda repressor-like DNA-binding domains"/>
    <property type="match status" value="1"/>
</dbReference>
<evidence type="ECO:0000313" key="4">
    <source>
        <dbReference type="Proteomes" id="UP000465306"/>
    </source>
</evidence>
<dbReference type="Gene3D" id="3.30.450.180">
    <property type="match status" value="1"/>
</dbReference>
<dbReference type="InterPro" id="IPR001387">
    <property type="entry name" value="Cro/C1-type_HTH"/>
</dbReference>
<sequence>MTFGELLRLWRDRLSPQEVGLTVALRRRAPGLRREELATLAGISVDYLLRLEQGRSSHPSPSVVASLARALQLSRSERDQLFASAGLLPPRDGTIDTYLPPGIQRLVRRLSDIPCAVFSADWTLQWWNDMWVALAGDPAQLPPRERNVARAIFGDGPARALLTSSHSPAAVSDGTFENAILADLKAASARYPLDPGLSELVRELRTVSTDFDERWRAASPAVHTTQCKTIRHPEVGEIRVDCDVLDIPGADLHLVTYTAAADSSDAGKLELLRVTRGVTIS</sequence>
<keyword evidence="4" id="KW-1185">Reference proteome</keyword>
<dbReference type="GO" id="GO:0003677">
    <property type="term" value="F:DNA binding"/>
    <property type="evidence" value="ECO:0007669"/>
    <property type="project" value="InterPro"/>
</dbReference>
<reference evidence="2 4" key="1">
    <citation type="journal article" date="2019" name="Emerg. Microbes Infect.">
        <title>Comprehensive subspecies identification of 175 nontuberculous mycobacteria species based on 7547 genomic profiles.</title>
        <authorList>
            <person name="Matsumoto Y."/>
            <person name="Kinjo T."/>
            <person name="Motooka D."/>
            <person name="Nabeya D."/>
            <person name="Jung N."/>
            <person name="Uechi K."/>
            <person name="Horii T."/>
            <person name="Iida T."/>
            <person name="Fujita J."/>
            <person name="Nakamura S."/>
        </authorList>
    </citation>
    <scope>NUCLEOTIDE SEQUENCE [LARGE SCALE GENOMIC DNA]</scope>
    <source>
        <strain evidence="2 4">JCM 13573</strain>
    </source>
</reference>
<dbReference type="KEGG" id="mku:I2456_14935"/>
<proteinExistence type="predicted"/>
<reference evidence="3" key="3">
    <citation type="submission" date="2020-11" db="EMBL/GenBank/DDBJ databases">
        <title>Intraspecies plasmid and genomic variation of Mycobacterium kubicae revealed by the complete genome sequences of two clinical isolates.</title>
        <authorList>
            <person name="Hendrix J.R."/>
            <person name="Epperson L.E."/>
            <person name="Honda J.R."/>
            <person name="Strong M."/>
        </authorList>
    </citation>
    <scope>NUCLEOTIDE SEQUENCE</scope>
    <source>
        <strain evidence="3">JCM 13573</strain>
    </source>
</reference>
<evidence type="ECO:0000313" key="2">
    <source>
        <dbReference type="EMBL" id="GFG65387.1"/>
    </source>
</evidence>
<dbReference type="Proteomes" id="UP000663583">
    <property type="component" value="Chromosome"/>
</dbReference>
<dbReference type="EMBL" id="BLKU01000003">
    <property type="protein sequence ID" value="GFG65387.1"/>
    <property type="molecule type" value="Genomic_DNA"/>
</dbReference>
<dbReference type="InterPro" id="IPR041413">
    <property type="entry name" value="MLTR_LBD"/>
</dbReference>
<dbReference type="Proteomes" id="UP000465306">
    <property type="component" value="Unassembled WGS sequence"/>
</dbReference>
<dbReference type="Pfam" id="PF13560">
    <property type="entry name" value="HTH_31"/>
    <property type="match status" value="1"/>
</dbReference>
<dbReference type="PANTHER" id="PTHR35010:SF2">
    <property type="entry name" value="BLL4672 PROTEIN"/>
    <property type="match status" value="1"/>
</dbReference>
<dbReference type="SUPFAM" id="SSF47413">
    <property type="entry name" value="lambda repressor-like DNA-binding domains"/>
    <property type="match status" value="1"/>
</dbReference>
<organism evidence="3 5">
    <name type="scientific">Mycobacterium kubicae</name>
    <dbReference type="NCBI Taxonomy" id="120959"/>
    <lineage>
        <taxon>Bacteria</taxon>
        <taxon>Bacillati</taxon>
        <taxon>Actinomycetota</taxon>
        <taxon>Actinomycetes</taxon>
        <taxon>Mycobacteriales</taxon>
        <taxon>Mycobacteriaceae</taxon>
        <taxon>Mycobacterium</taxon>
        <taxon>Mycobacterium simiae complex</taxon>
    </lineage>
</organism>
<gene>
    <name evidence="3" type="ORF">I2456_14935</name>
    <name evidence="2" type="ORF">MKUB_28770</name>
</gene>
<evidence type="ECO:0000313" key="5">
    <source>
        <dbReference type="Proteomes" id="UP000663583"/>
    </source>
</evidence>
<reference evidence="2" key="2">
    <citation type="submission" date="2020-02" db="EMBL/GenBank/DDBJ databases">
        <authorList>
            <person name="Matsumoto Y."/>
            <person name="Kinjo T."/>
            <person name="Motooka D."/>
            <person name="Nabeya D."/>
            <person name="Jung N."/>
            <person name="Uechi K."/>
            <person name="Horii T."/>
            <person name="Iida T."/>
            <person name="Fujita J."/>
            <person name="Nakamura S."/>
        </authorList>
    </citation>
    <scope>NUCLEOTIDE SEQUENCE</scope>
    <source>
        <strain evidence="2">JCM 13573</strain>
    </source>
</reference>
<dbReference type="RefSeq" id="WP_085072958.1">
    <property type="nucleotide sequence ID" value="NZ_BLKU01000003.1"/>
</dbReference>
<name>A0AAX1J5X2_9MYCO</name>
<dbReference type="CDD" id="cd00093">
    <property type="entry name" value="HTH_XRE"/>
    <property type="match status" value="1"/>
</dbReference>
<protein>
    <submittedName>
        <fullName evidence="3">Helix-turn-helix domain-containing protein</fullName>
    </submittedName>
    <submittedName>
        <fullName evidence="2">Transcriptional regulator</fullName>
    </submittedName>
</protein>
<evidence type="ECO:0000259" key="1">
    <source>
        <dbReference type="PROSITE" id="PS50943"/>
    </source>
</evidence>
<dbReference type="SMART" id="SM00530">
    <property type="entry name" value="HTH_XRE"/>
    <property type="match status" value="1"/>
</dbReference>